<keyword evidence="5" id="KW-1185">Reference proteome</keyword>
<dbReference type="InterPro" id="IPR024688">
    <property type="entry name" value="Mac_dom"/>
</dbReference>
<dbReference type="Pfam" id="PF00132">
    <property type="entry name" value="Hexapep"/>
    <property type="match status" value="1"/>
</dbReference>
<protein>
    <submittedName>
        <fullName evidence="4">Sugar O-acetyltransferase</fullName>
    </submittedName>
</protein>
<dbReference type="PANTHER" id="PTHR23416">
    <property type="entry name" value="SIALIC ACID SYNTHASE-RELATED"/>
    <property type="match status" value="1"/>
</dbReference>
<dbReference type="InterPro" id="IPR001451">
    <property type="entry name" value="Hexapep"/>
</dbReference>
<reference evidence="4 5" key="1">
    <citation type="submission" date="2021-03" db="EMBL/GenBank/DDBJ databases">
        <authorList>
            <person name="So Y."/>
        </authorList>
    </citation>
    <scope>NUCLEOTIDE SEQUENCE [LARGE SCALE GENOMIC DNA]</scope>
    <source>
        <strain evidence="4 5">SSH11</strain>
    </source>
</reference>
<organism evidence="4 5">
    <name type="scientific">Pararoseomonas baculiformis</name>
    <dbReference type="NCBI Taxonomy" id="2820812"/>
    <lineage>
        <taxon>Bacteria</taxon>
        <taxon>Pseudomonadati</taxon>
        <taxon>Pseudomonadota</taxon>
        <taxon>Alphaproteobacteria</taxon>
        <taxon>Acetobacterales</taxon>
        <taxon>Acetobacteraceae</taxon>
        <taxon>Pararoseomonas</taxon>
    </lineage>
</organism>
<evidence type="ECO:0000256" key="1">
    <source>
        <dbReference type="ARBA" id="ARBA00007274"/>
    </source>
</evidence>
<comment type="similarity">
    <text evidence="1">Belongs to the transferase hexapeptide repeat family.</text>
</comment>
<dbReference type="CDD" id="cd03357">
    <property type="entry name" value="LbH_MAT_GAT"/>
    <property type="match status" value="1"/>
</dbReference>
<feature type="domain" description="Maltose/galactoside acetyltransferase" evidence="3">
    <location>
        <begin position="4"/>
        <end position="58"/>
    </location>
</feature>
<dbReference type="SMART" id="SM01266">
    <property type="entry name" value="Mac"/>
    <property type="match status" value="1"/>
</dbReference>
<proteinExistence type="inferred from homology"/>
<accession>A0ABS4A854</accession>
<keyword evidence="2" id="KW-0808">Transferase</keyword>
<dbReference type="Proteomes" id="UP000681594">
    <property type="component" value="Unassembled WGS sequence"/>
</dbReference>
<dbReference type="PANTHER" id="PTHR23416:SF23">
    <property type="entry name" value="ACETYLTRANSFERASE C18B11.09C-RELATED"/>
    <property type="match status" value="1"/>
</dbReference>
<evidence type="ECO:0000256" key="2">
    <source>
        <dbReference type="ARBA" id="ARBA00022679"/>
    </source>
</evidence>
<dbReference type="SUPFAM" id="SSF51161">
    <property type="entry name" value="Trimeric LpxA-like enzymes"/>
    <property type="match status" value="1"/>
</dbReference>
<dbReference type="InterPro" id="IPR051159">
    <property type="entry name" value="Hexapeptide_acetyltransf"/>
</dbReference>
<dbReference type="EMBL" id="JAGIZB010000001">
    <property type="protein sequence ID" value="MBP0443177.1"/>
    <property type="molecule type" value="Genomic_DNA"/>
</dbReference>
<evidence type="ECO:0000313" key="4">
    <source>
        <dbReference type="EMBL" id="MBP0443177.1"/>
    </source>
</evidence>
<dbReference type="InterPro" id="IPR011004">
    <property type="entry name" value="Trimer_LpxA-like_sf"/>
</dbReference>
<sequence length="191" mass="20073">MTEREKMLAGLPYDGMDPALLAERYRARALVQRMDALPPEDEAARRAVLEQLLGAIGEKTMVMPGFRCDYGSNIRLGAGSYVNFNCVFLDCAPITLGDHCQVAPAVQIYTATHPLEAEPRAAGIESAHPVTIGRNVWLGGGCIVLPGVTIGDDTVVGAGAVVNRDLPPGVLAVGNPARVVRRLGGADAGQA</sequence>
<dbReference type="RefSeq" id="WP_209377406.1">
    <property type="nucleotide sequence ID" value="NZ_JAGIZB010000001.1"/>
</dbReference>
<gene>
    <name evidence="4" type="ORF">J8J14_00165</name>
</gene>
<dbReference type="Gene3D" id="2.160.10.10">
    <property type="entry name" value="Hexapeptide repeat proteins"/>
    <property type="match status" value="1"/>
</dbReference>
<name>A0ABS4A854_9PROT</name>
<evidence type="ECO:0000313" key="5">
    <source>
        <dbReference type="Proteomes" id="UP000681594"/>
    </source>
</evidence>
<comment type="caution">
    <text evidence="4">The sequence shown here is derived from an EMBL/GenBank/DDBJ whole genome shotgun (WGS) entry which is preliminary data.</text>
</comment>
<dbReference type="Pfam" id="PF12464">
    <property type="entry name" value="Mac"/>
    <property type="match status" value="1"/>
</dbReference>
<evidence type="ECO:0000259" key="3">
    <source>
        <dbReference type="SMART" id="SM01266"/>
    </source>
</evidence>